<name>A0ABN1TDH8_9ACTN</name>
<evidence type="ECO:0000313" key="2">
    <source>
        <dbReference type="EMBL" id="GAA1072326.1"/>
    </source>
</evidence>
<gene>
    <name evidence="2" type="ORF">GCM10009663_09880</name>
</gene>
<protein>
    <submittedName>
        <fullName evidence="2">Uncharacterized protein</fullName>
    </submittedName>
</protein>
<dbReference type="Proteomes" id="UP001499987">
    <property type="component" value="Unassembled WGS sequence"/>
</dbReference>
<evidence type="ECO:0000313" key="3">
    <source>
        <dbReference type="Proteomes" id="UP001499987"/>
    </source>
</evidence>
<comment type="caution">
    <text evidence="2">The sequence shown here is derived from an EMBL/GenBank/DDBJ whole genome shotgun (WGS) entry which is preliminary data.</text>
</comment>
<proteinExistence type="predicted"/>
<organism evidence="2 3">
    <name type="scientific">Kitasatospora arboriphila</name>
    <dbReference type="NCBI Taxonomy" id="258052"/>
    <lineage>
        <taxon>Bacteria</taxon>
        <taxon>Bacillati</taxon>
        <taxon>Actinomycetota</taxon>
        <taxon>Actinomycetes</taxon>
        <taxon>Kitasatosporales</taxon>
        <taxon>Streptomycetaceae</taxon>
        <taxon>Kitasatospora</taxon>
    </lineage>
</organism>
<feature type="region of interest" description="Disordered" evidence="1">
    <location>
        <begin position="70"/>
        <end position="99"/>
    </location>
</feature>
<reference evidence="2 3" key="1">
    <citation type="journal article" date="2019" name="Int. J. Syst. Evol. Microbiol.">
        <title>The Global Catalogue of Microorganisms (GCM) 10K type strain sequencing project: providing services to taxonomists for standard genome sequencing and annotation.</title>
        <authorList>
            <consortium name="The Broad Institute Genomics Platform"/>
            <consortium name="The Broad Institute Genome Sequencing Center for Infectious Disease"/>
            <person name="Wu L."/>
            <person name="Ma J."/>
        </authorList>
    </citation>
    <scope>NUCLEOTIDE SEQUENCE [LARGE SCALE GENOMIC DNA]</scope>
    <source>
        <strain evidence="2 3">JCM 13002</strain>
    </source>
</reference>
<sequence>MTTGPPYSGVIGRLAMVLASPEHRIIGSVLSSHTLADAVDGTAQAIASAAPSTAALRRTRRQAFVMVRLPPCRPPRRDGRRIEAGGYPSAAAPHRPPGR</sequence>
<dbReference type="EMBL" id="BAAALD010000006">
    <property type="protein sequence ID" value="GAA1072326.1"/>
    <property type="molecule type" value="Genomic_DNA"/>
</dbReference>
<evidence type="ECO:0000256" key="1">
    <source>
        <dbReference type="SAM" id="MobiDB-lite"/>
    </source>
</evidence>
<keyword evidence="3" id="KW-1185">Reference proteome</keyword>
<accession>A0ABN1TDH8</accession>